<dbReference type="AlphaFoldDB" id="A0A7C0VD52"/>
<dbReference type="PANTHER" id="PTHR36842:SF1">
    <property type="entry name" value="PROTEIN TOLB"/>
    <property type="match status" value="1"/>
</dbReference>
<dbReference type="Proteomes" id="UP000885847">
    <property type="component" value="Unassembled WGS sequence"/>
</dbReference>
<dbReference type="InterPro" id="IPR011042">
    <property type="entry name" value="6-blade_b-propeller_TolB-like"/>
</dbReference>
<keyword evidence="2" id="KW-0812">Transmembrane</keyword>
<dbReference type="Pfam" id="PF07676">
    <property type="entry name" value="PD40"/>
    <property type="match status" value="4"/>
</dbReference>
<proteinExistence type="inferred from homology"/>
<keyword evidence="2" id="KW-0472">Membrane</keyword>
<dbReference type="PANTHER" id="PTHR36842">
    <property type="entry name" value="PROTEIN TOLB HOMOLOG"/>
    <property type="match status" value="1"/>
</dbReference>
<dbReference type="InterPro" id="IPR011659">
    <property type="entry name" value="WD40"/>
</dbReference>
<dbReference type="Gene3D" id="2.120.10.30">
    <property type="entry name" value="TolB, C-terminal domain"/>
    <property type="match status" value="2"/>
</dbReference>
<sequence>MRKIERVVKNLSKYMLIYTFLVLYLLIVIFSSGCPKNPEEHYISALPSSAQLLFVSNMDTGSRTKEIYAMDDNGEDITRITHSPYHHCIVGIDRTKRYILATRVVEDTDSPEGLGDEDRKSLWLLDLETGNEKRLTDTSNNAEGDSFSPDGEWIVFHMVLAGENQADIYKMKIDGSGLTRLTHTNDATESDPSWSPDGENIAFVSYSAQVPRFVLKIMDSDGNNMRTIYDPADTVATPYFKPGVYDPSWSPDGQWIVFEKPVHYSGENGDAGIWHIYKIHPDGTGLVDLSKQGGHESMAEYLPSFSGDGRQIVFSARYGSSDPANVQIDIFVMDHGGGSLSRLTDFDTIEDFGVWIK</sequence>
<name>A0A7C0VD52_UNCW3</name>
<comment type="caution">
    <text evidence="3">The sequence shown here is derived from an EMBL/GenBank/DDBJ whole genome shotgun (WGS) entry which is preliminary data.</text>
</comment>
<evidence type="ECO:0000313" key="3">
    <source>
        <dbReference type="EMBL" id="HDI83846.1"/>
    </source>
</evidence>
<organism evidence="3">
    <name type="scientific">candidate division WOR-3 bacterium</name>
    <dbReference type="NCBI Taxonomy" id="2052148"/>
    <lineage>
        <taxon>Bacteria</taxon>
        <taxon>Bacteria division WOR-3</taxon>
    </lineage>
</organism>
<evidence type="ECO:0000256" key="2">
    <source>
        <dbReference type="SAM" id="Phobius"/>
    </source>
</evidence>
<evidence type="ECO:0008006" key="4">
    <source>
        <dbReference type="Google" id="ProtNLM"/>
    </source>
</evidence>
<dbReference type="PROSITE" id="PS51257">
    <property type="entry name" value="PROKAR_LIPOPROTEIN"/>
    <property type="match status" value="1"/>
</dbReference>
<accession>A0A7C0VD52</accession>
<feature type="transmembrane region" description="Helical" evidence="2">
    <location>
        <begin position="12"/>
        <end position="30"/>
    </location>
</feature>
<evidence type="ECO:0000256" key="1">
    <source>
        <dbReference type="ARBA" id="ARBA00009820"/>
    </source>
</evidence>
<gene>
    <name evidence="3" type="ORF">ENF18_08675</name>
</gene>
<dbReference type="EMBL" id="DQWE01000403">
    <property type="protein sequence ID" value="HDI83846.1"/>
    <property type="molecule type" value="Genomic_DNA"/>
</dbReference>
<comment type="similarity">
    <text evidence="1">Belongs to the TolB family.</text>
</comment>
<dbReference type="SUPFAM" id="SSF69304">
    <property type="entry name" value="Tricorn protease N-terminal domain"/>
    <property type="match status" value="1"/>
</dbReference>
<keyword evidence="2" id="KW-1133">Transmembrane helix</keyword>
<protein>
    <recommendedName>
        <fullName evidence="4">DUF5050 domain-containing protein</fullName>
    </recommendedName>
</protein>
<reference evidence="3" key="1">
    <citation type="journal article" date="2020" name="mSystems">
        <title>Genome- and Community-Level Interaction Insights into Carbon Utilization and Element Cycling Functions of Hydrothermarchaeota in Hydrothermal Sediment.</title>
        <authorList>
            <person name="Zhou Z."/>
            <person name="Liu Y."/>
            <person name="Xu W."/>
            <person name="Pan J."/>
            <person name="Luo Z.H."/>
            <person name="Li M."/>
        </authorList>
    </citation>
    <scope>NUCLEOTIDE SEQUENCE [LARGE SCALE GENOMIC DNA]</scope>
    <source>
        <strain evidence="3">HyVt-102</strain>
    </source>
</reference>